<feature type="non-terminal residue" evidence="1">
    <location>
        <position position="113"/>
    </location>
</feature>
<dbReference type="AlphaFoldDB" id="X1BX69"/>
<reference evidence="1" key="1">
    <citation type="journal article" date="2014" name="Front. Microbiol.">
        <title>High frequency of phylogenetically diverse reductive dehalogenase-homologous genes in deep subseafloor sedimentary metagenomes.</title>
        <authorList>
            <person name="Kawai M."/>
            <person name="Futagami T."/>
            <person name="Toyoda A."/>
            <person name="Takaki Y."/>
            <person name="Nishi S."/>
            <person name="Hori S."/>
            <person name="Arai W."/>
            <person name="Tsubouchi T."/>
            <person name="Morono Y."/>
            <person name="Uchiyama I."/>
            <person name="Ito T."/>
            <person name="Fujiyama A."/>
            <person name="Inagaki F."/>
            <person name="Takami H."/>
        </authorList>
    </citation>
    <scope>NUCLEOTIDE SEQUENCE</scope>
    <source>
        <strain evidence="1">Expedition CK06-06</strain>
    </source>
</reference>
<protein>
    <submittedName>
        <fullName evidence="1">Uncharacterized protein</fullName>
    </submittedName>
</protein>
<comment type="caution">
    <text evidence="1">The sequence shown here is derived from an EMBL/GenBank/DDBJ whole genome shotgun (WGS) entry which is preliminary data.</text>
</comment>
<evidence type="ECO:0000313" key="1">
    <source>
        <dbReference type="EMBL" id="GAG76756.1"/>
    </source>
</evidence>
<dbReference type="EMBL" id="BART01014740">
    <property type="protein sequence ID" value="GAG76756.1"/>
    <property type="molecule type" value="Genomic_DNA"/>
</dbReference>
<gene>
    <name evidence="1" type="ORF">S01H4_29141</name>
</gene>
<proteinExistence type="predicted"/>
<feature type="non-terminal residue" evidence="1">
    <location>
        <position position="1"/>
    </location>
</feature>
<accession>X1BX69</accession>
<organism evidence="1">
    <name type="scientific">marine sediment metagenome</name>
    <dbReference type="NCBI Taxonomy" id="412755"/>
    <lineage>
        <taxon>unclassified sequences</taxon>
        <taxon>metagenomes</taxon>
        <taxon>ecological metagenomes</taxon>
    </lineage>
</organism>
<sequence length="113" mass="12861">DEEVNELIVMFSNSVVKNILTRGVVESKIFPVNHYLGVACYILYDQSYQYNILKEVASKISPEDIAKRSKSLGSHLNHLGFYSLLMLYLHGRAEIIYDNLIKKKAGEDIVVEP</sequence>
<name>X1BX69_9ZZZZ</name>